<feature type="transmembrane region" description="Helical" evidence="1">
    <location>
        <begin position="155"/>
        <end position="173"/>
    </location>
</feature>
<dbReference type="EMBL" id="JBHTIB010000012">
    <property type="protein sequence ID" value="MFD0836054.1"/>
    <property type="molecule type" value="Genomic_DNA"/>
</dbReference>
<keyword evidence="1" id="KW-0472">Membrane</keyword>
<evidence type="ECO:0000256" key="1">
    <source>
        <dbReference type="SAM" id="Phobius"/>
    </source>
</evidence>
<keyword evidence="1" id="KW-1133">Transmembrane helix</keyword>
<keyword evidence="3" id="KW-1185">Reference proteome</keyword>
<comment type="caution">
    <text evidence="2">The sequence shown here is derived from an EMBL/GenBank/DDBJ whole genome shotgun (WGS) entry which is preliminary data.</text>
</comment>
<protein>
    <recommendedName>
        <fullName evidence="4">DUF998 domain-containing protein</fullName>
    </recommendedName>
</protein>
<evidence type="ECO:0008006" key="4">
    <source>
        <dbReference type="Google" id="ProtNLM"/>
    </source>
</evidence>
<evidence type="ECO:0000313" key="2">
    <source>
        <dbReference type="EMBL" id="MFD0836054.1"/>
    </source>
</evidence>
<gene>
    <name evidence="2" type="ORF">ACFQ0I_09780</name>
</gene>
<accession>A0ABW3BU63</accession>
<dbReference type="Proteomes" id="UP001597011">
    <property type="component" value="Unassembled WGS sequence"/>
</dbReference>
<feature type="transmembrane region" description="Helical" evidence="1">
    <location>
        <begin position="72"/>
        <end position="92"/>
    </location>
</feature>
<evidence type="ECO:0000313" key="3">
    <source>
        <dbReference type="Proteomes" id="UP001597011"/>
    </source>
</evidence>
<sequence length="217" mass="24942">MNKFSFFKRPYFLLFPIFGMGVFILLYILAALVYPGGSWSILSQHGFSFWNNYLCDLLDFYAVNGEINTARILARTGLFVLCISLIILWYHLPRLFIYKSVNLIIMKICGILALITILFLAIGTHDLIVRIAGVLGVIAFITLFVELFKNSFYKLAAFGIFCLIIFLINYYIYETGSYLIALPVIQKFTFLAYILWFGFLDIALYQSVNSNNKHGHE</sequence>
<proteinExistence type="predicted"/>
<name>A0ABW3BU63_9FLAO</name>
<feature type="transmembrane region" description="Helical" evidence="1">
    <location>
        <begin position="12"/>
        <end position="34"/>
    </location>
</feature>
<feature type="transmembrane region" description="Helical" evidence="1">
    <location>
        <begin position="104"/>
        <end position="122"/>
    </location>
</feature>
<dbReference type="RefSeq" id="WP_379941725.1">
    <property type="nucleotide sequence ID" value="NZ_JBHTIB010000012.1"/>
</dbReference>
<feature type="transmembrane region" description="Helical" evidence="1">
    <location>
        <begin position="128"/>
        <end position="148"/>
    </location>
</feature>
<reference evidence="3" key="1">
    <citation type="journal article" date="2019" name="Int. J. Syst. Evol. Microbiol.">
        <title>The Global Catalogue of Microorganisms (GCM) 10K type strain sequencing project: providing services to taxonomists for standard genome sequencing and annotation.</title>
        <authorList>
            <consortium name="The Broad Institute Genomics Platform"/>
            <consortium name="The Broad Institute Genome Sequencing Center for Infectious Disease"/>
            <person name="Wu L."/>
            <person name="Ma J."/>
        </authorList>
    </citation>
    <scope>NUCLEOTIDE SEQUENCE [LARGE SCALE GENOMIC DNA]</scope>
    <source>
        <strain evidence="3">CCUG 60529</strain>
    </source>
</reference>
<feature type="transmembrane region" description="Helical" evidence="1">
    <location>
        <begin position="185"/>
        <end position="205"/>
    </location>
</feature>
<organism evidence="2 3">
    <name type="scientific">Mariniflexile aquimaris</name>
    <dbReference type="NCBI Taxonomy" id="881009"/>
    <lineage>
        <taxon>Bacteria</taxon>
        <taxon>Pseudomonadati</taxon>
        <taxon>Bacteroidota</taxon>
        <taxon>Flavobacteriia</taxon>
        <taxon>Flavobacteriales</taxon>
        <taxon>Flavobacteriaceae</taxon>
        <taxon>Mariniflexile</taxon>
    </lineage>
</organism>
<keyword evidence="1" id="KW-0812">Transmembrane</keyword>